<evidence type="ECO:0008006" key="4">
    <source>
        <dbReference type="Google" id="ProtNLM"/>
    </source>
</evidence>
<dbReference type="EMBL" id="JQZV01000013">
    <property type="protein sequence ID" value="KGN91935.1"/>
    <property type="molecule type" value="Genomic_DNA"/>
</dbReference>
<sequence length="173" mass="20002">MWRKISLLLLQLLLFVLLQALFFNHIRVYQYALPLVYLYPIFSASVKLPRWSIILSASLAGLLLDVFMNTMGINMFAATIVAFLRRPFLLIFMDEEELEEGTGRPDTKSLKLTGYLLYLLFFVTLLVSLTLFTEAFSVYMFSHLPPYIIGTSLLSILVTLIFHYFNTRANKLK</sequence>
<accession>A0ABR4XKE6</accession>
<protein>
    <recommendedName>
        <fullName evidence="4">Rod shape-determining protein MreD</fullName>
    </recommendedName>
</protein>
<dbReference type="RefSeq" id="WP_036791651.1">
    <property type="nucleotide sequence ID" value="NZ_JQZV01000013.1"/>
</dbReference>
<keyword evidence="1" id="KW-0472">Membrane</keyword>
<feature type="transmembrane region" description="Helical" evidence="1">
    <location>
        <begin position="147"/>
        <end position="165"/>
    </location>
</feature>
<proteinExistence type="predicted"/>
<gene>
    <name evidence="2" type="ORF">HQ43_07695</name>
</gene>
<keyword evidence="1" id="KW-0812">Transmembrane</keyword>
<keyword evidence="1" id="KW-1133">Transmembrane helix</keyword>
<evidence type="ECO:0000313" key="3">
    <source>
        <dbReference type="Proteomes" id="UP000030101"/>
    </source>
</evidence>
<dbReference type="Proteomes" id="UP000030101">
    <property type="component" value="Unassembled WGS sequence"/>
</dbReference>
<comment type="caution">
    <text evidence="2">The sequence shown here is derived from an EMBL/GenBank/DDBJ whole genome shotgun (WGS) entry which is preliminary data.</text>
</comment>
<keyword evidence="3" id="KW-1185">Reference proteome</keyword>
<reference evidence="2 3" key="1">
    <citation type="submission" date="2014-08" db="EMBL/GenBank/DDBJ databases">
        <title>Porphyromonas canoris strain:OH2762 Genome sequencing.</title>
        <authorList>
            <person name="Wallis C."/>
            <person name="Deusch O."/>
            <person name="O'Flynn C."/>
            <person name="Davis I."/>
            <person name="Jospin G."/>
            <person name="Darling A.E."/>
            <person name="Coil D.A."/>
            <person name="Alexiev A."/>
            <person name="Horsfall A."/>
            <person name="Kirkwood N."/>
            <person name="Harris S."/>
            <person name="Eisen J.A."/>
        </authorList>
    </citation>
    <scope>NUCLEOTIDE SEQUENCE [LARGE SCALE GENOMIC DNA]</scope>
    <source>
        <strain evidence="3">COT-108 OH2762</strain>
    </source>
</reference>
<feature type="transmembrane region" description="Helical" evidence="1">
    <location>
        <begin position="115"/>
        <end position="141"/>
    </location>
</feature>
<feature type="transmembrane region" description="Helical" evidence="1">
    <location>
        <begin position="51"/>
        <end position="84"/>
    </location>
</feature>
<organism evidence="2 3">
    <name type="scientific">Porphyromonas canoris</name>
    <dbReference type="NCBI Taxonomy" id="36875"/>
    <lineage>
        <taxon>Bacteria</taxon>
        <taxon>Pseudomonadati</taxon>
        <taxon>Bacteroidota</taxon>
        <taxon>Bacteroidia</taxon>
        <taxon>Bacteroidales</taxon>
        <taxon>Porphyromonadaceae</taxon>
        <taxon>Porphyromonas</taxon>
    </lineage>
</organism>
<evidence type="ECO:0000313" key="2">
    <source>
        <dbReference type="EMBL" id="KGN91935.1"/>
    </source>
</evidence>
<name>A0ABR4XKE6_9PORP</name>
<evidence type="ECO:0000256" key="1">
    <source>
        <dbReference type="SAM" id="Phobius"/>
    </source>
</evidence>